<accession>A0ABS1CKA0</accession>
<keyword evidence="1 5" id="KW-1277">Toxin-antitoxin system</keyword>
<dbReference type="EC" id="3.1.-.-" evidence="5"/>
<dbReference type="Proteomes" id="UP000748752">
    <property type="component" value="Unassembled WGS sequence"/>
</dbReference>
<name>A0ABS1CKA0_9GAMM</name>
<evidence type="ECO:0000313" key="7">
    <source>
        <dbReference type="EMBL" id="MBK1632279.1"/>
    </source>
</evidence>
<feature type="domain" description="PIN" evidence="6">
    <location>
        <begin position="2"/>
        <end position="118"/>
    </location>
</feature>
<feature type="binding site" evidence="5">
    <location>
        <position position="94"/>
    </location>
    <ligand>
        <name>Mg(2+)</name>
        <dbReference type="ChEBI" id="CHEBI:18420"/>
    </ligand>
</feature>
<evidence type="ECO:0000256" key="1">
    <source>
        <dbReference type="ARBA" id="ARBA00022649"/>
    </source>
</evidence>
<protein>
    <recommendedName>
        <fullName evidence="5">Ribonuclease VapC</fullName>
        <shortName evidence="5">RNase VapC</shortName>
        <ecNumber evidence="5">3.1.-.-</ecNumber>
    </recommendedName>
    <alternativeName>
        <fullName evidence="5">Toxin VapC</fullName>
    </alternativeName>
</protein>
<evidence type="ECO:0000256" key="5">
    <source>
        <dbReference type="HAMAP-Rule" id="MF_00265"/>
    </source>
</evidence>
<keyword evidence="5" id="KW-0800">Toxin</keyword>
<sequence length="136" mass="15008">MIAVDTNVLVRLLTWDDPEQAAEAKALFNANEIFVAKTVLLETEWVLRSLYALDTGRIAAALRGLLGLPRLRCEDRNAVEMALRCYEQGLDFADALHLTSSVGAGKLVTFDQRFRKRGRGVCPIEIFTVAAVLDGT</sequence>
<comment type="caution">
    <text evidence="7">The sequence shown here is derived from an EMBL/GenBank/DDBJ whole genome shotgun (WGS) entry which is preliminary data.</text>
</comment>
<evidence type="ECO:0000256" key="2">
    <source>
        <dbReference type="ARBA" id="ARBA00022722"/>
    </source>
</evidence>
<keyword evidence="3 5" id="KW-0479">Metal-binding</keyword>
<keyword evidence="8" id="KW-1185">Reference proteome</keyword>
<dbReference type="EMBL" id="NRRV01000043">
    <property type="protein sequence ID" value="MBK1632279.1"/>
    <property type="molecule type" value="Genomic_DNA"/>
</dbReference>
<evidence type="ECO:0000256" key="4">
    <source>
        <dbReference type="ARBA" id="ARBA00022801"/>
    </source>
</evidence>
<dbReference type="PANTHER" id="PTHR39664:SF2">
    <property type="entry name" value="NUCLEIC ACID-BINDING PROTEIN, CONTAINING PIN DOMAIN-RELATED"/>
    <property type="match status" value="1"/>
</dbReference>
<dbReference type="InterPro" id="IPR022907">
    <property type="entry name" value="VapC_family"/>
</dbReference>
<comment type="function">
    <text evidence="5">Toxic component of a toxin-antitoxin (TA) system. An RNase.</text>
</comment>
<dbReference type="HAMAP" id="MF_00265">
    <property type="entry name" value="VapC_Nob1"/>
    <property type="match status" value="1"/>
</dbReference>
<comment type="cofactor">
    <cofactor evidence="5">
        <name>Mg(2+)</name>
        <dbReference type="ChEBI" id="CHEBI:18420"/>
    </cofactor>
</comment>
<reference evidence="7 8" key="1">
    <citation type="journal article" date="2020" name="Microorganisms">
        <title>Osmotic Adaptation and Compatible Solute Biosynthesis of Phototrophic Bacteria as Revealed from Genome Analyses.</title>
        <authorList>
            <person name="Imhoff J.F."/>
            <person name="Rahn T."/>
            <person name="Kunzel S."/>
            <person name="Keller A."/>
            <person name="Neulinger S.C."/>
        </authorList>
    </citation>
    <scope>NUCLEOTIDE SEQUENCE [LARGE SCALE GENOMIC DNA]</scope>
    <source>
        <strain evidence="7 8">DSM 6210</strain>
    </source>
</reference>
<keyword evidence="2 5" id="KW-0540">Nuclease</keyword>
<dbReference type="PANTHER" id="PTHR39664">
    <property type="match status" value="1"/>
</dbReference>
<comment type="similarity">
    <text evidence="5">Belongs to the PINc/VapC protein family.</text>
</comment>
<feature type="binding site" evidence="5">
    <location>
        <position position="5"/>
    </location>
    <ligand>
        <name>Mg(2+)</name>
        <dbReference type="ChEBI" id="CHEBI:18420"/>
    </ligand>
</feature>
<evidence type="ECO:0000259" key="6">
    <source>
        <dbReference type="Pfam" id="PF01850"/>
    </source>
</evidence>
<dbReference type="Gene3D" id="3.40.50.1010">
    <property type="entry name" value="5'-nuclease"/>
    <property type="match status" value="1"/>
</dbReference>
<dbReference type="SUPFAM" id="SSF88723">
    <property type="entry name" value="PIN domain-like"/>
    <property type="match status" value="1"/>
</dbReference>
<evidence type="ECO:0000256" key="3">
    <source>
        <dbReference type="ARBA" id="ARBA00022723"/>
    </source>
</evidence>
<dbReference type="Pfam" id="PF01850">
    <property type="entry name" value="PIN"/>
    <property type="match status" value="1"/>
</dbReference>
<keyword evidence="4 5" id="KW-0378">Hydrolase</keyword>
<gene>
    <name evidence="5" type="primary">vapC</name>
    <name evidence="7" type="ORF">CKO31_16340</name>
</gene>
<dbReference type="CDD" id="cd18683">
    <property type="entry name" value="PIN_VapC-like"/>
    <property type="match status" value="1"/>
</dbReference>
<organism evidence="7 8">
    <name type="scientific">Thiohalocapsa halophila</name>
    <dbReference type="NCBI Taxonomy" id="69359"/>
    <lineage>
        <taxon>Bacteria</taxon>
        <taxon>Pseudomonadati</taxon>
        <taxon>Pseudomonadota</taxon>
        <taxon>Gammaproteobacteria</taxon>
        <taxon>Chromatiales</taxon>
        <taxon>Chromatiaceae</taxon>
        <taxon>Thiohalocapsa</taxon>
    </lineage>
</organism>
<evidence type="ECO:0000313" key="8">
    <source>
        <dbReference type="Proteomes" id="UP000748752"/>
    </source>
</evidence>
<dbReference type="RefSeq" id="WP_200239708.1">
    <property type="nucleotide sequence ID" value="NZ_NRRV01000043.1"/>
</dbReference>
<dbReference type="InterPro" id="IPR029060">
    <property type="entry name" value="PIN-like_dom_sf"/>
</dbReference>
<keyword evidence="5" id="KW-0460">Magnesium</keyword>
<proteinExistence type="inferred from homology"/>
<dbReference type="InterPro" id="IPR002716">
    <property type="entry name" value="PIN_dom"/>
</dbReference>